<protein>
    <submittedName>
        <fullName evidence="2">Uncharacterized protein</fullName>
    </submittedName>
</protein>
<reference evidence="2 3" key="1">
    <citation type="submission" date="2021-06" db="EMBL/GenBank/DDBJ databases">
        <title>Caerostris extrusa draft genome.</title>
        <authorList>
            <person name="Kono N."/>
            <person name="Arakawa K."/>
        </authorList>
    </citation>
    <scope>NUCLEOTIDE SEQUENCE [LARGE SCALE GENOMIC DNA]</scope>
</reference>
<dbReference type="AlphaFoldDB" id="A0AAV4Y8J0"/>
<keyword evidence="3" id="KW-1185">Reference proteome</keyword>
<gene>
    <name evidence="2" type="ORF">CEXT_384031</name>
</gene>
<evidence type="ECO:0000313" key="2">
    <source>
        <dbReference type="EMBL" id="GIZ03552.1"/>
    </source>
</evidence>
<dbReference type="EMBL" id="BPLR01018967">
    <property type="protein sequence ID" value="GIZ03552.1"/>
    <property type="molecule type" value="Genomic_DNA"/>
</dbReference>
<proteinExistence type="predicted"/>
<evidence type="ECO:0000313" key="3">
    <source>
        <dbReference type="Proteomes" id="UP001054945"/>
    </source>
</evidence>
<feature type="region of interest" description="Disordered" evidence="1">
    <location>
        <begin position="1"/>
        <end position="26"/>
    </location>
</feature>
<organism evidence="2 3">
    <name type="scientific">Caerostris extrusa</name>
    <name type="common">Bark spider</name>
    <name type="synonym">Caerostris bankana</name>
    <dbReference type="NCBI Taxonomy" id="172846"/>
    <lineage>
        <taxon>Eukaryota</taxon>
        <taxon>Metazoa</taxon>
        <taxon>Ecdysozoa</taxon>
        <taxon>Arthropoda</taxon>
        <taxon>Chelicerata</taxon>
        <taxon>Arachnida</taxon>
        <taxon>Araneae</taxon>
        <taxon>Araneomorphae</taxon>
        <taxon>Entelegynae</taxon>
        <taxon>Araneoidea</taxon>
        <taxon>Araneidae</taxon>
        <taxon>Caerostris</taxon>
    </lineage>
</organism>
<accession>A0AAV4Y8J0</accession>
<name>A0AAV4Y8J0_CAEEX</name>
<evidence type="ECO:0000256" key="1">
    <source>
        <dbReference type="SAM" id="MobiDB-lite"/>
    </source>
</evidence>
<dbReference type="Proteomes" id="UP001054945">
    <property type="component" value="Unassembled WGS sequence"/>
</dbReference>
<comment type="caution">
    <text evidence="2">The sequence shown here is derived from an EMBL/GenBank/DDBJ whole genome shotgun (WGS) entry which is preliminary data.</text>
</comment>
<sequence>MPKYDRHKKPNDLCPSPPTTTTFSSVSNQTIQNHLHPIGLYAGRLMVFVSLTAGQRRREWTREHANWRRH</sequence>